<organism evidence="1 2">
    <name type="scientific">Arsenicibacter rosenii</name>
    <dbReference type="NCBI Taxonomy" id="1750698"/>
    <lineage>
        <taxon>Bacteria</taxon>
        <taxon>Pseudomonadati</taxon>
        <taxon>Bacteroidota</taxon>
        <taxon>Cytophagia</taxon>
        <taxon>Cytophagales</taxon>
        <taxon>Spirosomataceae</taxon>
        <taxon>Arsenicibacter</taxon>
    </lineage>
</organism>
<dbReference type="AlphaFoldDB" id="A0A1S2VSR6"/>
<evidence type="ECO:0000313" key="2">
    <source>
        <dbReference type="Proteomes" id="UP000181790"/>
    </source>
</evidence>
<keyword evidence="2" id="KW-1185">Reference proteome</keyword>
<dbReference type="Proteomes" id="UP000181790">
    <property type="component" value="Unassembled WGS sequence"/>
</dbReference>
<reference evidence="1 2" key="1">
    <citation type="submission" date="2016-10" db="EMBL/GenBank/DDBJ databases">
        <title>Arsenicibacter rosenii gen. nov., sp. nov., an efficient arsenic-methylating bacterium isolated from an arsenic-contaminated paddy soil.</title>
        <authorList>
            <person name="Huang K."/>
        </authorList>
    </citation>
    <scope>NUCLEOTIDE SEQUENCE [LARGE SCALE GENOMIC DNA]</scope>
    <source>
        <strain evidence="1 2">SM-1</strain>
    </source>
</reference>
<dbReference type="EMBL" id="MORL01000001">
    <property type="protein sequence ID" value="OIN61316.1"/>
    <property type="molecule type" value="Genomic_DNA"/>
</dbReference>
<evidence type="ECO:0000313" key="1">
    <source>
        <dbReference type="EMBL" id="OIN61316.1"/>
    </source>
</evidence>
<proteinExistence type="predicted"/>
<gene>
    <name evidence="1" type="ORF">BLX24_03700</name>
</gene>
<dbReference type="OrthoDB" id="964148at2"/>
<protein>
    <submittedName>
        <fullName evidence="1">Uncharacterized protein</fullName>
    </submittedName>
</protein>
<comment type="caution">
    <text evidence="1">The sequence shown here is derived from an EMBL/GenBank/DDBJ whole genome shotgun (WGS) entry which is preliminary data.</text>
</comment>
<accession>A0A1S2VSR6</accession>
<name>A0A1S2VSR6_9BACT</name>
<sequence length="68" mass="8328">MYTRKPRKFENPKMTKKKSFLKHVMREAWRIFKTGRWLFFGEALRDAWMHIKTGVRKKLINVAQVTLF</sequence>